<reference evidence="1 2" key="1">
    <citation type="journal article" date="2016" name="Nat. Commun.">
        <title>Thousands of microbial genomes shed light on interconnected biogeochemical processes in an aquifer system.</title>
        <authorList>
            <person name="Anantharaman K."/>
            <person name="Brown C.T."/>
            <person name="Hug L.A."/>
            <person name="Sharon I."/>
            <person name="Castelle C.J."/>
            <person name="Probst A.J."/>
            <person name="Thomas B.C."/>
            <person name="Singh A."/>
            <person name="Wilkins M.J."/>
            <person name="Karaoz U."/>
            <person name="Brodie E.L."/>
            <person name="Williams K.H."/>
            <person name="Hubbard S.S."/>
            <person name="Banfield J.F."/>
        </authorList>
    </citation>
    <scope>NUCLEOTIDE SEQUENCE [LARGE SCALE GENOMIC DNA]</scope>
</reference>
<comment type="caution">
    <text evidence="1">The sequence shown here is derived from an EMBL/GenBank/DDBJ whole genome shotgun (WGS) entry which is preliminary data.</text>
</comment>
<evidence type="ECO:0000313" key="2">
    <source>
        <dbReference type="Proteomes" id="UP000179164"/>
    </source>
</evidence>
<dbReference type="EMBL" id="MHKE01000014">
    <property type="protein sequence ID" value="OGY83295.1"/>
    <property type="molecule type" value="Genomic_DNA"/>
</dbReference>
<evidence type="ECO:0008006" key="3">
    <source>
        <dbReference type="Google" id="ProtNLM"/>
    </source>
</evidence>
<accession>A0A1G2B2T8</accession>
<evidence type="ECO:0000313" key="1">
    <source>
        <dbReference type="EMBL" id="OGY83295.1"/>
    </source>
</evidence>
<dbReference type="STRING" id="1798543.A2898_03320"/>
<name>A0A1G2B2T8_9BACT</name>
<dbReference type="Proteomes" id="UP000179164">
    <property type="component" value="Unassembled WGS sequence"/>
</dbReference>
<organism evidence="1 2">
    <name type="scientific">Candidatus Kerfeldbacteria bacterium RIFCSPLOWO2_01_FULL_48_11</name>
    <dbReference type="NCBI Taxonomy" id="1798543"/>
    <lineage>
        <taxon>Bacteria</taxon>
        <taxon>Candidatus Kerfeldiibacteriota</taxon>
    </lineage>
</organism>
<dbReference type="AlphaFoldDB" id="A0A1G2B2T8"/>
<proteinExistence type="predicted"/>
<protein>
    <recommendedName>
        <fullName evidence="3">Carboxypeptidase regulatory-like domain-containing protein</fullName>
    </recommendedName>
</protein>
<sequence>MSVNKTILIAIIVLALGVAGGYYIGSQQEKGNVNETNVNRGIACALEAKLCQDGSAVGRIPPNCEFAKCPGEDSSQSGIRGIVLSGPQCPVVQEGEECPDVPYATTLVVTTPDGAEVVDTFTSDAAGIFSVGVEPGTYAIRSAAAANVLPYCSLDEVTVIRGEYTEVTVPCDTGIR</sequence>
<gene>
    <name evidence="1" type="ORF">A2898_03320</name>
</gene>